<dbReference type="GO" id="GO:0031261">
    <property type="term" value="C:DNA replication preinitiation complex"/>
    <property type="evidence" value="ECO:0007669"/>
    <property type="project" value="EnsemblFungi"/>
</dbReference>
<dbReference type="GO" id="GO:0005656">
    <property type="term" value="C:nuclear pre-replicative complex"/>
    <property type="evidence" value="ECO:0007669"/>
    <property type="project" value="EnsemblFungi"/>
</dbReference>
<dbReference type="InterPro" id="IPR027417">
    <property type="entry name" value="P-loop_NTPase"/>
</dbReference>
<comment type="similarity">
    <text evidence="2">Belongs to the ORC4 family.</text>
</comment>
<dbReference type="SUPFAM" id="SSF52540">
    <property type="entry name" value="P-loop containing nucleoside triphosphate hydrolases"/>
    <property type="match status" value="1"/>
</dbReference>
<dbReference type="eggNOG" id="KOG2228">
    <property type="taxonomic scope" value="Eukaryota"/>
</dbReference>
<keyword evidence="5" id="KW-0539">Nucleus</keyword>
<dbReference type="PANTHER" id="PTHR12087:SF0">
    <property type="entry name" value="ORIGIN RECOGNITION COMPLEX SUBUNIT 4"/>
    <property type="match status" value="1"/>
</dbReference>
<dbReference type="GeneID" id="96901538"/>
<dbReference type="RefSeq" id="XP_003674441.1">
    <property type="nucleotide sequence ID" value="XM_003674393.1"/>
</dbReference>
<feature type="domain" description="Origin recognition complex subunit 4 C-terminal" evidence="6">
    <location>
        <begin position="328"/>
        <end position="571"/>
    </location>
</feature>
<evidence type="ECO:0000259" key="6">
    <source>
        <dbReference type="Pfam" id="PF14629"/>
    </source>
</evidence>
<dbReference type="InterPro" id="IPR032705">
    <property type="entry name" value="ORC4_C"/>
</dbReference>
<evidence type="ECO:0000256" key="1">
    <source>
        <dbReference type="ARBA" id="ARBA00004123"/>
    </source>
</evidence>
<dbReference type="InParanoid" id="G0V9B2"/>
<name>G0V9B2_NAUCA</name>
<keyword evidence="8" id="KW-1185">Reference proteome</keyword>
<dbReference type="GO" id="GO:0030466">
    <property type="term" value="P:silent mating-type cassette heterochromatin formation"/>
    <property type="evidence" value="ECO:0007669"/>
    <property type="project" value="EnsemblFungi"/>
</dbReference>
<protein>
    <recommendedName>
        <fullName evidence="6">Origin recognition complex subunit 4 C-terminal domain-containing protein</fullName>
    </recommendedName>
</protein>
<evidence type="ECO:0000256" key="3">
    <source>
        <dbReference type="ARBA" id="ARBA00022705"/>
    </source>
</evidence>
<dbReference type="InterPro" id="IPR016527">
    <property type="entry name" value="ORC4"/>
</dbReference>
<dbReference type="FunCoup" id="G0V9B2">
    <property type="interactions" value="849"/>
</dbReference>
<dbReference type="GO" id="GO:0006267">
    <property type="term" value="P:pre-replicative complex assembly involved in nuclear cell cycle DNA replication"/>
    <property type="evidence" value="ECO:0007669"/>
    <property type="project" value="EnsemblFungi"/>
</dbReference>
<dbReference type="Pfam" id="PF14629">
    <property type="entry name" value="ORC4_C"/>
    <property type="match status" value="1"/>
</dbReference>
<sequence>MTQVADDHDLGRDQVLNSGEQNGYAVDTAIIPRLLPISETMDATPNSTPSKKRKKLLSSPMKKIRLLTRKTLLESNKTDAKSQLSEIESPFKEFQNYMLRHLYQTLPSPEVTVYPYLRDTQQEIDRILKQSIIQKESHSAILVGPRNSYKTFLLNHELNLLSKKYNRQFITIRLNGFVHSETTAINSIATQLEEELTRLHHNNSTSSAEESISSGSNTEVFEKVLRLLDSTSVISKEGNDSRTTGGKNITKITVIFIFDEIDTFAGPVRQTLLYNLFDMVEHARVPVCIFGCTTKLNILEYLEKRVRSRFSQRVIYMPQVQGLDNFIENVSSMLTLPAKKNKESNWLTEWNTCVEKLLSNENCPLYKALKTNYETFNSLTYFKNGFVTLVREANNFESLLEKLNDATPITSYNSQLLNNSLTSIIRSLSDLELAILISSARVIMKTKDETTNFNLSYAEYQQIVKGMNARIPTIVPSSEQTSPFRQPASTSASPVKNFDQTIKQWKKSDVKNIWESLLNLNLLIEKSALGLKETSLQAYFANNNHLQTAIIPFDLRPYQLSVTLQELRRVVPRSSIYYSWTQL</sequence>
<evidence type="ECO:0000256" key="4">
    <source>
        <dbReference type="ARBA" id="ARBA00023125"/>
    </source>
</evidence>
<dbReference type="OMA" id="QRIIYMP"/>
<dbReference type="GO" id="GO:0006270">
    <property type="term" value="P:DNA replication initiation"/>
    <property type="evidence" value="ECO:0007669"/>
    <property type="project" value="EnsemblFungi"/>
</dbReference>
<keyword evidence="3" id="KW-0235">DNA replication</keyword>
<dbReference type="PIRSF" id="PIRSF007858">
    <property type="entry name" value="ORC4"/>
    <property type="match status" value="1"/>
</dbReference>
<dbReference type="EMBL" id="HE576752">
    <property type="protein sequence ID" value="CCC68063.1"/>
    <property type="molecule type" value="Genomic_DNA"/>
</dbReference>
<keyword evidence="4" id="KW-0238">DNA-binding</keyword>
<evidence type="ECO:0000313" key="7">
    <source>
        <dbReference type="EMBL" id="CCC68063.1"/>
    </source>
</evidence>
<dbReference type="Gene3D" id="3.40.50.300">
    <property type="entry name" value="P-loop containing nucleotide triphosphate hydrolases"/>
    <property type="match status" value="1"/>
</dbReference>
<reference evidence="7 8" key="1">
    <citation type="journal article" date="2011" name="Proc. Natl. Acad. Sci. U.S.A.">
        <title>Evolutionary erosion of yeast sex chromosomes by mating-type switching accidents.</title>
        <authorList>
            <person name="Gordon J.L."/>
            <person name="Armisen D."/>
            <person name="Proux-Wera E."/>
            <person name="Oheigeartaigh S.S."/>
            <person name="Byrne K.P."/>
            <person name="Wolfe K.H."/>
        </authorList>
    </citation>
    <scope>NUCLEOTIDE SEQUENCE [LARGE SCALE GENOMIC DNA]</scope>
    <source>
        <strain evidence="8">ATCC 76901 / BCRC 22586 / CBS 4309 / NBRC 1992 / NRRL Y-12630</strain>
    </source>
</reference>
<dbReference type="HOGENOM" id="CLU_007115_4_0_1"/>
<organism evidence="7 8">
    <name type="scientific">Naumovozyma castellii</name>
    <name type="common">Yeast</name>
    <name type="synonym">Saccharomyces castellii</name>
    <dbReference type="NCBI Taxonomy" id="27288"/>
    <lineage>
        <taxon>Eukaryota</taxon>
        <taxon>Fungi</taxon>
        <taxon>Dikarya</taxon>
        <taxon>Ascomycota</taxon>
        <taxon>Saccharomycotina</taxon>
        <taxon>Saccharomycetes</taxon>
        <taxon>Saccharomycetales</taxon>
        <taxon>Saccharomycetaceae</taxon>
        <taxon>Naumovozyma</taxon>
    </lineage>
</organism>
<dbReference type="AlphaFoldDB" id="G0V9B2"/>
<dbReference type="Proteomes" id="UP000001640">
    <property type="component" value="Chromosome 1"/>
</dbReference>
<dbReference type="PANTHER" id="PTHR12087">
    <property type="entry name" value="ORIGIN RECOGNITION COMPLEX SUBUNIT 4"/>
    <property type="match status" value="1"/>
</dbReference>
<evidence type="ECO:0000256" key="5">
    <source>
        <dbReference type="ARBA" id="ARBA00023242"/>
    </source>
</evidence>
<dbReference type="OrthoDB" id="343623at2759"/>
<dbReference type="FunFam" id="3.40.50.300:FF:001499">
    <property type="entry name" value="Origin recognition complex subunit 4, putative"/>
    <property type="match status" value="1"/>
</dbReference>
<gene>
    <name evidence="7" type="primary">NCAS0A15050</name>
    <name evidence="7" type="ordered locus">NCAS_0A15050</name>
</gene>
<dbReference type="KEGG" id="ncs:NCAS_0A15050"/>
<reference key="2">
    <citation type="submission" date="2011-08" db="EMBL/GenBank/DDBJ databases">
        <title>Genome sequence of Naumovozyma castellii.</title>
        <authorList>
            <person name="Gordon J.L."/>
            <person name="Armisen D."/>
            <person name="Proux-Wera E."/>
            <person name="OhEigeartaigh S.S."/>
            <person name="Byrne K.P."/>
            <person name="Wolfe K.H."/>
        </authorList>
    </citation>
    <scope>NUCLEOTIDE SEQUENCE</scope>
    <source>
        <strain>Type strain:CBS 4309</strain>
    </source>
</reference>
<evidence type="ECO:0000313" key="8">
    <source>
        <dbReference type="Proteomes" id="UP000001640"/>
    </source>
</evidence>
<dbReference type="GO" id="GO:0005664">
    <property type="term" value="C:nuclear origin of replication recognition complex"/>
    <property type="evidence" value="ECO:0007669"/>
    <property type="project" value="EnsemblFungi"/>
</dbReference>
<evidence type="ECO:0000256" key="2">
    <source>
        <dbReference type="ARBA" id="ARBA00005334"/>
    </source>
</evidence>
<comment type="subcellular location">
    <subcellularLocation>
        <location evidence="1">Nucleus</location>
    </subcellularLocation>
</comment>
<dbReference type="STRING" id="1064592.G0V9B2"/>
<proteinExistence type="inferred from homology"/>
<dbReference type="GO" id="GO:0003688">
    <property type="term" value="F:DNA replication origin binding"/>
    <property type="evidence" value="ECO:0007669"/>
    <property type="project" value="EnsemblFungi"/>
</dbReference>
<accession>G0V9B2</accession>